<dbReference type="EMBL" id="JABRWQ010000004">
    <property type="protein sequence ID" value="NRD23779.1"/>
    <property type="molecule type" value="Genomic_DNA"/>
</dbReference>
<keyword evidence="1" id="KW-0547">Nucleotide-binding</keyword>
<keyword evidence="3" id="KW-0067">ATP-binding</keyword>
<sequence>MEYKLRYSQYSERSILIEWPAIIDDFMLKDILNFKNKIQLNYSKLIVEIITGYNSLLVIYDFTIDNVNDRFIDLKQLYLGLLETNYLESLTFKIPVCYDAEFGVDLEKYSREKKLSKLEIIKRHTAPIYTVFFIGFLPGFLYLGGLDSSLHLNRKETPNLNVKKGSVAIGGEQTGIYPQDSPGGWHIIGNSPIELFNPKQNPPCYIKAGDKVKFHAISKSKYLEIQNEIAHSRFDAKTLLIND</sequence>
<keyword evidence="6" id="KW-0808">Transferase</keyword>
<dbReference type="RefSeq" id="WP_173301407.1">
    <property type="nucleotide sequence ID" value="NZ_JABRWQ010000004.1"/>
</dbReference>
<keyword evidence="4" id="KW-0472">Membrane</keyword>
<keyword evidence="7" id="KW-1185">Reference proteome</keyword>
<name>A0ABX2E7L6_9FLAO</name>
<comment type="caution">
    <text evidence="6">The sequence shown here is derived from an EMBL/GenBank/DDBJ whole genome shotgun (WGS) entry which is preliminary data.</text>
</comment>
<dbReference type="Proteomes" id="UP000805085">
    <property type="component" value="Unassembled WGS sequence"/>
</dbReference>
<dbReference type="SUPFAM" id="SSF50891">
    <property type="entry name" value="Cyclophilin-like"/>
    <property type="match status" value="1"/>
</dbReference>
<keyword evidence="6" id="KW-0418">Kinase</keyword>
<dbReference type="Gene3D" id="3.30.1360.40">
    <property type="match status" value="1"/>
</dbReference>
<evidence type="ECO:0000256" key="3">
    <source>
        <dbReference type="ARBA" id="ARBA00022840"/>
    </source>
</evidence>
<evidence type="ECO:0000256" key="2">
    <source>
        <dbReference type="ARBA" id="ARBA00022801"/>
    </source>
</evidence>
<evidence type="ECO:0000259" key="5">
    <source>
        <dbReference type="SMART" id="SM00796"/>
    </source>
</evidence>
<dbReference type="Pfam" id="PF02682">
    <property type="entry name" value="CT_C_D"/>
    <property type="match status" value="1"/>
</dbReference>
<evidence type="ECO:0000256" key="1">
    <source>
        <dbReference type="ARBA" id="ARBA00022741"/>
    </source>
</evidence>
<organism evidence="6 7">
    <name type="scientific">Winogradskyella litoriviva</name>
    <dbReference type="NCBI Taxonomy" id="1220182"/>
    <lineage>
        <taxon>Bacteria</taxon>
        <taxon>Pseudomonadati</taxon>
        <taxon>Bacteroidota</taxon>
        <taxon>Flavobacteriia</taxon>
        <taxon>Flavobacteriales</taxon>
        <taxon>Flavobacteriaceae</taxon>
        <taxon>Winogradskyella</taxon>
    </lineage>
</organism>
<dbReference type="EC" id="3.5.2.9" evidence="6"/>
<dbReference type="InterPro" id="IPR003833">
    <property type="entry name" value="CT_C_D"/>
</dbReference>
<evidence type="ECO:0000256" key="4">
    <source>
        <dbReference type="SAM" id="Phobius"/>
    </source>
</evidence>
<evidence type="ECO:0000313" key="7">
    <source>
        <dbReference type="Proteomes" id="UP000805085"/>
    </source>
</evidence>
<reference evidence="6 7" key="1">
    <citation type="journal article" date="2015" name="Int. J. Syst. Evol. Microbiol.">
        <title>Winogradskyella litoriviva sp. nov., isolated from coastal seawater.</title>
        <authorList>
            <person name="Nedashkovskaya O.I."/>
            <person name="Kukhlevskiy A.D."/>
            <person name="Zhukova N.V."/>
            <person name="Kim S.J."/>
            <person name="Rhee S.K."/>
            <person name="Mikhailov V.V."/>
        </authorList>
    </citation>
    <scope>NUCLEOTIDE SEQUENCE [LARGE SCALE GENOMIC DNA]</scope>
    <source>
        <strain evidence="6 7">KMM6491</strain>
    </source>
</reference>
<dbReference type="SUPFAM" id="SSF160467">
    <property type="entry name" value="PH0987 N-terminal domain-like"/>
    <property type="match status" value="1"/>
</dbReference>
<dbReference type="NCBIfam" id="TIGR00370">
    <property type="entry name" value="5-oxoprolinase subunit PxpB"/>
    <property type="match status" value="1"/>
</dbReference>
<dbReference type="GO" id="GO:0016301">
    <property type="term" value="F:kinase activity"/>
    <property type="evidence" value="ECO:0007669"/>
    <property type="project" value="UniProtKB-KW"/>
</dbReference>
<dbReference type="GO" id="GO:0017168">
    <property type="term" value="F:5-oxoprolinase (ATP-hydrolyzing) activity"/>
    <property type="evidence" value="ECO:0007669"/>
    <property type="project" value="UniProtKB-EC"/>
</dbReference>
<keyword evidence="2 6" id="KW-0378">Hydrolase</keyword>
<feature type="domain" description="Carboxyltransferase" evidence="5">
    <location>
        <begin position="5"/>
        <end position="206"/>
    </location>
</feature>
<feature type="transmembrane region" description="Helical" evidence="4">
    <location>
        <begin position="126"/>
        <end position="145"/>
    </location>
</feature>
<proteinExistence type="predicted"/>
<accession>A0ABX2E7L6</accession>
<dbReference type="PANTHER" id="PTHR34698:SF2">
    <property type="entry name" value="5-OXOPROLINASE SUBUNIT B"/>
    <property type="match status" value="1"/>
</dbReference>
<gene>
    <name evidence="6" type="primary">pxpB</name>
    <name evidence="6" type="ORF">HNV10_11030</name>
</gene>
<dbReference type="InterPro" id="IPR029000">
    <property type="entry name" value="Cyclophilin-like_dom_sf"/>
</dbReference>
<keyword evidence="4" id="KW-1133">Transmembrane helix</keyword>
<evidence type="ECO:0000313" key="6">
    <source>
        <dbReference type="EMBL" id="NRD23779.1"/>
    </source>
</evidence>
<dbReference type="Gene3D" id="2.40.100.10">
    <property type="entry name" value="Cyclophilin-like"/>
    <property type="match status" value="1"/>
</dbReference>
<keyword evidence="4" id="KW-0812">Transmembrane</keyword>
<dbReference type="InterPro" id="IPR010016">
    <property type="entry name" value="PxpB"/>
</dbReference>
<protein>
    <submittedName>
        <fullName evidence="6">5-oxoprolinase subunit PxpB</fullName>
        <ecNumber evidence="6">3.5.2.9</ecNumber>
    </submittedName>
</protein>
<dbReference type="PANTHER" id="PTHR34698">
    <property type="entry name" value="5-OXOPROLINASE SUBUNIT B"/>
    <property type="match status" value="1"/>
</dbReference>
<dbReference type="SMART" id="SM00796">
    <property type="entry name" value="AHS1"/>
    <property type="match status" value="1"/>
</dbReference>